<reference evidence="2 3" key="1">
    <citation type="submission" date="2016-01" db="EMBL/GenBank/DDBJ databases">
        <authorList>
            <person name="Mitreva M."/>
            <person name="Pepin K.H."/>
            <person name="Mihindukulasuriya K.A."/>
            <person name="Fulton R."/>
            <person name="Fronick C."/>
            <person name="O'Laughlin M."/>
            <person name="Miner T."/>
            <person name="Herter B."/>
            <person name="Rosa B.A."/>
            <person name="Cordes M."/>
            <person name="Tomlinson C."/>
            <person name="Wollam A."/>
            <person name="Palsikar V.B."/>
            <person name="Mardis E.R."/>
            <person name="Wilson R.K."/>
        </authorList>
    </citation>
    <scope>NUCLEOTIDE SEQUENCE [LARGE SCALE GENOMIC DNA]</scope>
    <source>
        <strain evidence="2 3">DNF00696</strain>
    </source>
</reference>
<evidence type="ECO:0000256" key="1">
    <source>
        <dbReference type="SAM" id="Phobius"/>
    </source>
</evidence>
<evidence type="ECO:0008006" key="4">
    <source>
        <dbReference type="Google" id="ProtNLM"/>
    </source>
</evidence>
<comment type="caution">
    <text evidence="2">The sequence shown here is derived from an EMBL/GenBank/DDBJ whole genome shotgun (WGS) entry which is preliminary data.</text>
</comment>
<keyword evidence="1" id="KW-0812">Transmembrane</keyword>
<evidence type="ECO:0000313" key="3">
    <source>
        <dbReference type="Proteomes" id="UP000070572"/>
    </source>
</evidence>
<dbReference type="AlphaFoldDB" id="A0AB34X1G5"/>
<organism evidence="2 3">
    <name type="scientific">Varibaculum cambriense</name>
    <dbReference type="NCBI Taxonomy" id="184870"/>
    <lineage>
        <taxon>Bacteria</taxon>
        <taxon>Bacillati</taxon>
        <taxon>Actinomycetota</taxon>
        <taxon>Actinomycetes</taxon>
        <taxon>Actinomycetales</taxon>
        <taxon>Actinomycetaceae</taxon>
        <taxon>Varibaculum</taxon>
    </lineage>
</organism>
<name>A0AB34X1G5_9ACTO</name>
<proteinExistence type="predicted"/>
<sequence>MLSALSYIARGIGFFGILCPWFFHAPYVVGMTDKRIRFFTIFFVVAGLLVAITVGLSSAQSQRQVPRVLAGDPKVEAVFDEGDSYSCLEKGTAKIVECSLQGGKVKLGKAVDSKDASARFIRAARSADIKAVKDKAGKDYLKALKAPKPKEKLSCLVGGENISCIFDGKNLVTW</sequence>
<dbReference type="EMBL" id="LSDN01000003">
    <property type="protein sequence ID" value="KXB82006.1"/>
    <property type="molecule type" value="Genomic_DNA"/>
</dbReference>
<accession>A0AB34X1G5</accession>
<keyword evidence="1" id="KW-1133">Transmembrane helix</keyword>
<keyword evidence="1" id="KW-0472">Membrane</keyword>
<feature type="transmembrane region" description="Helical" evidence="1">
    <location>
        <begin position="7"/>
        <end position="24"/>
    </location>
</feature>
<gene>
    <name evidence="2" type="ORF">HMPREF1862_00069</name>
</gene>
<dbReference type="Proteomes" id="UP000070572">
    <property type="component" value="Unassembled WGS sequence"/>
</dbReference>
<feature type="transmembrane region" description="Helical" evidence="1">
    <location>
        <begin position="36"/>
        <end position="57"/>
    </location>
</feature>
<protein>
    <recommendedName>
        <fullName evidence="4">DUF4333 domain-containing protein</fullName>
    </recommendedName>
</protein>
<evidence type="ECO:0000313" key="2">
    <source>
        <dbReference type="EMBL" id="KXB82006.1"/>
    </source>
</evidence>